<organism evidence="1 2">
    <name type="scientific">Sulfuracidifex tepidarius</name>
    <dbReference type="NCBI Taxonomy" id="1294262"/>
    <lineage>
        <taxon>Archaea</taxon>
        <taxon>Thermoproteota</taxon>
        <taxon>Thermoprotei</taxon>
        <taxon>Sulfolobales</taxon>
        <taxon>Sulfolobaceae</taxon>
        <taxon>Sulfuracidifex</taxon>
    </lineage>
</organism>
<evidence type="ECO:0008006" key="3">
    <source>
        <dbReference type="Google" id="ProtNLM"/>
    </source>
</evidence>
<dbReference type="AlphaFoldDB" id="A0A510DY92"/>
<keyword evidence="2" id="KW-1185">Reference proteome</keyword>
<dbReference type="KEGG" id="step:IC006_2510"/>
<dbReference type="Gene3D" id="3.60.160.10">
    <property type="entry name" value="Mitochondrial biogenesis AIM24"/>
    <property type="match status" value="1"/>
</dbReference>
<reference evidence="1 2" key="1">
    <citation type="journal article" date="2020" name="Int. J. Syst. Evol. Microbiol.">
        <title>Sulfuracidifex tepidarius gen. nov., sp. nov. and transfer of Sulfolobus metallicus Huber and Stetter 1992 to the genus Sulfuracidifex as Sulfuracidifex metallicus comb. nov.</title>
        <authorList>
            <person name="Itoh T."/>
            <person name="Miura T."/>
            <person name="Sakai H.D."/>
            <person name="Kato S."/>
            <person name="Ohkuma M."/>
            <person name="Takashina T."/>
        </authorList>
    </citation>
    <scope>NUCLEOTIDE SEQUENCE [LARGE SCALE GENOMIC DNA]</scope>
    <source>
        <strain evidence="1 2">IC-006</strain>
    </source>
</reference>
<dbReference type="InterPro" id="IPR036983">
    <property type="entry name" value="AIM24_sf"/>
</dbReference>
<evidence type="ECO:0000313" key="2">
    <source>
        <dbReference type="Proteomes" id="UP000322983"/>
    </source>
</evidence>
<dbReference type="PANTHER" id="PTHR43657:SF1">
    <property type="entry name" value="ALTERED INHERITANCE OF MITOCHONDRIA PROTEIN 24, MITOCHONDRIAL"/>
    <property type="match status" value="1"/>
</dbReference>
<dbReference type="InterPro" id="IPR016031">
    <property type="entry name" value="Trp_RNA-bd_attenuator-like_dom"/>
</dbReference>
<accession>A0A510DY92</accession>
<dbReference type="GeneID" id="41716211"/>
<sequence length="223" mass="23772">MINYTISGNDMQVLILNLQGGDKIYAEPGHVVYKDVSVKLDMKAKGGILKSISRSLTGSDFFVAELEGPGVSTMSGFMPGKIIPLELNNNSILVEHTSFLAAEESVEYGASLARLSAGILGGEGLFMARFSGIGMVWLHAIGGLVQLNLAEGQEVQIEASHLLAFDEGMQYGITRVGGLKTMILSGLEGEGLFFVNIKGPGRVFMHAVSRLQLAASLLKVLKV</sequence>
<dbReference type="Proteomes" id="UP000322983">
    <property type="component" value="Chromosome"/>
</dbReference>
<protein>
    <recommendedName>
        <fullName evidence="3">TIGR00266 family protein</fullName>
    </recommendedName>
</protein>
<dbReference type="EMBL" id="AP018929">
    <property type="protein sequence ID" value="BBG25175.1"/>
    <property type="molecule type" value="Genomic_DNA"/>
</dbReference>
<dbReference type="InterPro" id="IPR002838">
    <property type="entry name" value="AIM24"/>
</dbReference>
<dbReference type="Pfam" id="PF01987">
    <property type="entry name" value="AIM24"/>
    <property type="match status" value="1"/>
</dbReference>
<evidence type="ECO:0000313" key="1">
    <source>
        <dbReference type="EMBL" id="BBG25175.1"/>
    </source>
</evidence>
<dbReference type="NCBIfam" id="TIGR00266">
    <property type="entry name" value="TIGR00266 family protein"/>
    <property type="match status" value="1"/>
</dbReference>
<name>A0A510DY92_9CREN</name>
<dbReference type="OrthoDB" id="7592at2157"/>
<dbReference type="SUPFAM" id="SSF51219">
    <property type="entry name" value="TRAP-like"/>
    <property type="match status" value="1"/>
</dbReference>
<dbReference type="PANTHER" id="PTHR43657">
    <property type="entry name" value="TRYPTOPHAN RNA-BINDING ATTENUATOR PROTEIN-LIKE PROTEIN"/>
    <property type="match status" value="1"/>
</dbReference>
<proteinExistence type="predicted"/>
<gene>
    <name evidence="1" type="ORF">IC006_2510</name>
</gene>
<dbReference type="RefSeq" id="WP_054846906.1">
    <property type="nucleotide sequence ID" value="NZ_AP018929.1"/>
</dbReference>